<feature type="transmembrane region" description="Helical" evidence="6">
    <location>
        <begin position="342"/>
        <end position="364"/>
    </location>
</feature>
<dbReference type="AlphaFoldDB" id="A0AAI8CMZ0"/>
<feature type="transmembrane region" description="Helical" evidence="6">
    <location>
        <begin position="100"/>
        <end position="117"/>
    </location>
</feature>
<dbReference type="InterPro" id="IPR011701">
    <property type="entry name" value="MFS"/>
</dbReference>
<evidence type="ECO:0000256" key="5">
    <source>
        <dbReference type="ARBA" id="ARBA00023136"/>
    </source>
</evidence>
<feature type="transmembrane region" description="Helical" evidence="6">
    <location>
        <begin position="376"/>
        <end position="396"/>
    </location>
</feature>
<feature type="domain" description="Major facilitator superfamily (MFS) profile" evidence="7">
    <location>
        <begin position="29"/>
        <end position="431"/>
    </location>
</feature>
<keyword evidence="4 6" id="KW-1133">Transmembrane helix</keyword>
<dbReference type="Gene3D" id="1.20.1250.20">
    <property type="entry name" value="MFS general substrate transporter like domains"/>
    <property type="match status" value="1"/>
</dbReference>
<keyword evidence="3 6" id="KW-0812">Transmembrane</keyword>
<feature type="transmembrane region" description="Helical" evidence="6">
    <location>
        <begin position="408"/>
        <end position="428"/>
    </location>
</feature>
<evidence type="ECO:0000259" key="7">
    <source>
        <dbReference type="PROSITE" id="PS50850"/>
    </source>
</evidence>
<dbReference type="KEGG" id="fia:NA23_08835"/>
<organism evidence="8 9">
    <name type="scientific">Fervidobacterium islandicum</name>
    <dbReference type="NCBI Taxonomy" id="2423"/>
    <lineage>
        <taxon>Bacteria</taxon>
        <taxon>Thermotogati</taxon>
        <taxon>Thermotogota</taxon>
        <taxon>Thermotogae</taxon>
        <taxon>Thermotogales</taxon>
        <taxon>Fervidobacteriaceae</taxon>
        <taxon>Fervidobacterium</taxon>
    </lineage>
</organism>
<keyword evidence="9" id="KW-1185">Reference proteome</keyword>
<proteinExistence type="predicted"/>
<dbReference type="SUPFAM" id="SSF103473">
    <property type="entry name" value="MFS general substrate transporter"/>
    <property type="match status" value="1"/>
</dbReference>
<dbReference type="RefSeq" id="WP_052107229.1">
    <property type="nucleotide sequence ID" value="NZ_CP014334.2"/>
</dbReference>
<comment type="subcellular location">
    <subcellularLocation>
        <location evidence="1">Membrane</location>
        <topology evidence="1">Multi-pass membrane protein</topology>
    </subcellularLocation>
</comment>
<feature type="transmembrane region" description="Helical" evidence="6">
    <location>
        <begin position="31"/>
        <end position="57"/>
    </location>
</feature>
<dbReference type="InterPro" id="IPR036259">
    <property type="entry name" value="MFS_trans_sf"/>
</dbReference>
<dbReference type="InterPro" id="IPR005829">
    <property type="entry name" value="Sugar_transporter_CS"/>
</dbReference>
<evidence type="ECO:0000256" key="3">
    <source>
        <dbReference type="ARBA" id="ARBA00022692"/>
    </source>
</evidence>
<dbReference type="Pfam" id="PF07690">
    <property type="entry name" value="MFS_1"/>
    <property type="match status" value="1"/>
</dbReference>
<name>A0AAI8CMZ0_FERIS</name>
<evidence type="ECO:0000256" key="6">
    <source>
        <dbReference type="SAM" id="Phobius"/>
    </source>
</evidence>
<dbReference type="Proteomes" id="UP000093740">
    <property type="component" value="Chromosome"/>
</dbReference>
<accession>A0AAI8CMZ0</accession>
<dbReference type="PROSITE" id="PS00217">
    <property type="entry name" value="SUGAR_TRANSPORT_2"/>
    <property type="match status" value="1"/>
</dbReference>
<evidence type="ECO:0000313" key="9">
    <source>
        <dbReference type="Proteomes" id="UP000093740"/>
    </source>
</evidence>
<feature type="transmembrane region" description="Helical" evidence="6">
    <location>
        <begin position="185"/>
        <end position="203"/>
    </location>
</feature>
<dbReference type="EMBL" id="CP014334">
    <property type="protein sequence ID" value="AMW33328.1"/>
    <property type="molecule type" value="Genomic_DNA"/>
</dbReference>
<feature type="transmembrane region" description="Helical" evidence="6">
    <location>
        <begin position="156"/>
        <end position="179"/>
    </location>
</feature>
<gene>
    <name evidence="8" type="ORF">NA23_08835</name>
</gene>
<keyword evidence="2" id="KW-0813">Transport</keyword>
<dbReference type="InterPro" id="IPR020846">
    <property type="entry name" value="MFS_dom"/>
</dbReference>
<dbReference type="CDD" id="cd17316">
    <property type="entry name" value="MFS_SV2_like"/>
    <property type="match status" value="1"/>
</dbReference>
<sequence>MVEKLAHGSSRKLLSVDEIVETYVNSKTRKLLLFITSLMWSFDAAGVLALSFTLPAISKEWALTVQQSANILSATFIGMLIGALSVGFVADFLGRKISNIVYFLFTVVFSLFLGFTNSAATFLFLRLLAGIGYGGLMPSVNAYLAEFLGKGLRGAYLVLLEASWAIGSILIGLVSVTTVQISWRITYWAFAVGLVLLPILLKLPESPKFAFKKHGKDGLEKVLKAKIHYDVAPIPESKVAVIELLKSPYLSRTIMIWASWFVVSFVYYTLFSWAPKIFAQQGLNATKSLWFTFFMMVAQLPGYLSAAYFIEKLGRKKSLAMYFIGMSVSAILWAFVGNTVQLIIVALLLSFFTLGVWGLVYAYTPELYPTTMRGTGNGMAGVVARIAGILAPQFAGYMFSMNKSLLEIFSWLAGLSILAAVIVLLLAIETKNVEIG</sequence>
<keyword evidence="5 6" id="KW-0472">Membrane</keyword>
<reference evidence="8 9" key="1">
    <citation type="journal article" date="2015" name="Stand. Genomic Sci.">
        <title>Genome sequence of a native-feather degrading extremely thermophilic Eubacterium, Fervidobacterium islandicum AW-1.</title>
        <authorList>
            <person name="Lee Y.J."/>
            <person name="Jeong H."/>
            <person name="Park G.S."/>
            <person name="Kwak Y."/>
            <person name="Lee S.J."/>
            <person name="Lee S.J."/>
            <person name="Park M.K."/>
            <person name="Kim J.Y."/>
            <person name="Kang H.K."/>
            <person name="Shin J.H."/>
            <person name="Lee D.W."/>
        </authorList>
    </citation>
    <scope>NUCLEOTIDE SEQUENCE [LARGE SCALE GENOMIC DNA]</scope>
    <source>
        <strain evidence="8 9">AW-1</strain>
    </source>
</reference>
<dbReference type="GO" id="GO:0022857">
    <property type="term" value="F:transmembrane transporter activity"/>
    <property type="evidence" value="ECO:0007669"/>
    <property type="project" value="InterPro"/>
</dbReference>
<dbReference type="PANTHER" id="PTHR23511:SF34">
    <property type="entry name" value="SYNAPTIC VESICLE GLYCOPROTEIN 2"/>
    <property type="match status" value="1"/>
</dbReference>
<evidence type="ECO:0000256" key="2">
    <source>
        <dbReference type="ARBA" id="ARBA00022448"/>
    </source>
</evidence>
<evidence type="ECO:0000313" key="8">
    <source>
        <dbReference type="EMBL" id="AMW33328.1"/>
    </source>
</evidence>
<feature type="transmembrane region" description="Helical" evidence="6">
    <location>
        <begin position="319"/>
        <end position="336"/>
    </location>
</feature>
<evidence type="ECO:0000256" key="4">
    <source>
        <dbReference type="ARBA" id="ARBA00022989"/>
    </source>
</evidence>
<feature type="transmembrane region" description="Helical" evidence="6">
    <location>
        <begin position="289"/>
        <end position="310"/>
    </location>
</feature>
<feature type="transmembrane region" description="Helical" evidence="6">
    <location>
        <begin position="254"/>
        <end position="274"/>
    </location>
</feature>
<evidence type="ECO:0000256" key="1">
    <source>
        <dbReference type="ARBA" id="ARBA00004141"/>
    </source>
</evidence>
<feature type="transmembrane region" description="Helical" evidence="6">
    <location>
        <begin position="69"/>
        <end position="93"/>
    </location>
</feature>
<dbReference type="PROSITE" id="PS50850">
    <property type="entry name" value="MFS"/>
    <property type="match status" value="1"/>
</dbReference>
<dbReference type="GO" id="GO:0016020">
    <property type="term" value="C:membrane"/>
    <property type="evidence" value="ECO:0007669"/>
    <property type="project" value="UniProtKB-SubCell"/>
</dbReference>
<dbReference type="PANTHER" id="PTHR23511">
    <property type="entry name" value="SYNAPTIC VESICLE GLYCOPROTEIN 2"/>
    <property type="match status" value="1"/>
</dbReference>
<protein>
    <submittedName>
        <fullName evidence="8">MFS transporter</fullName>
    </submittedName>
</protein>